<dbReference type="GO" id="GO:0008483">
    <property type="term" value="F:transaminase activity"/>
    <property type="evidence" value="ECO:0007669"/>
    <property type="project" value="UniProtKB-KW"/>
</dbReference>
<protein>
    <submittedName>
        <fullName evidence="2">Pyridoxal phosphate-dependent aminotransferase</fullName>
    </submittedName>
</protein>
<dbReference type="InterPro" id="IPR015424">
    <property type="entry name" value="PyrdxlP-dep_Trfase"/>
</dbReference>
<reference evidence="3" key="1">
    <citation type="journal article" date="2019" name="Int. J. Syst. Evol. Microbiol.">
        <title>The Global Catalogue of Microorganisms (GCM) 10K type strain sequencing project: providing services to taxonomists for standard genome sequencing and annotation.</title>
        <authorList>
            <consortium name="The Broad Institute Genomics Platform"/>
            <consortium name="The Broad Institute Genome Sequencing Center for Infectious Disease"/>
            <person name="Wu L."/>
            <person name="Ma J."/>
        </authorList>
    </citation>
    <scope>NUCLEOTIDE SEQUENCE [LARGE SCALE GENOMIC DNA]</scope>
    <source>
        <strain evidence="3">KCTC 42644</strain>
    </source>
</reference>
<dbReference type="InterPro" id="IPR004839">
    <property type="entry name" value="Aminotransferase_I/II_large"/>
</dbReference>
<dbReference type="PANTHER" id="PTHR43510:SF1">
    <property type="entry name" value="AMINOTRANSFERASE FUNCTION, HYPOTHETICAL (EUROFUNG)"/>
    <property type="match status" value="1"/>
</dbReference>
<dbReference type="Gene3D" id="3.90.1150.10">
    <property type="entry name" value="Aspartate Aminotransferase, domain 1"/>
    <property type="match status" value="1"/>
</dbReference>
<dbReference type="Gene3D" id="3.40.640.10">
    <property type="entry name" value="Type I PLP-dependent aspartate aminotransferase-like (Major domain)"/>
    <property type="match status" value="1"/>
</dbReference>
<dbReference type="Pfam" id="PF00155">
    <property type="entry name" value="Aminotran_1_2"/>
    <property type="match status" value="1"/>
</dbReference>
<evidence type="ECO:0000313" key="3">
    <source>
        <dbReference type="Proteomes" id="UP001595615"/>
    </source>
</evidence>
<gene>
    <name evidence="2" type="ORF">ACFOMD_10845</name>
</gene>
<name>A0ABV7XCV7_9SPHN</name>
<dbReference type="RefSeq" id="WP_380861196.1">
    <property type="nucleotide sequence ID" value="NZ_JBHRXV010000010.1"/>
</dbReference>
<organism evidence="2 3">
    <name type="scientific">Sphingoaurantiacus capsulatus</name>
    <dbReference type="NCBI Taxonomy" id="1771310"/>
    <lineage>
        <taxon>Bacteria</taxon>
        <taxon>Pseudomonadati</taxon>
        <taxon>Pseudomonadota</taxon>
        <taxon>Alphaproteobacteria</taxon>
        <taxon>Sphingomonadales</taxon>
        <taxon>Sphingosinicellaceae</taxon>
        <taxon>Sphingoaurantiacus</taxon>
    </lineage>
</organism>
<dbReference type="CDD" id="cd00609">
    <property type="entry name" value="AAT_like"/>
    <property type="match status" value="1"/>
</dbReference>
<dbReference type="Proteomes" id="UP001595615">
    <property type="component" value="Unassembled WGS sequence"/>
</dbReference>
<proteinExistence type="predicted"/>
<keyword evidence="2" id="KW-0032">Aminotransferase</keyword>
<comment type="caution">
    <text evidence="2">The sequence shown here is derived from an EMBL/GenBank/DDBJ whole genome shotgun (WGS) entry which is preliminary data.</text>
</comment>
<keyword evidence="3" id="KW-1185">Reference proteome</keyword>
<dbReference type="InterPro" id="IPR015421">
    <property type="entry name" value="PyrdxlP-dep_Trfase_major"/>
</dbReference>
<dbReference type="PANTHER" id="PTHR43510">
    <property type="entry name" value="AMINOTRANSFERASE FUNCTION, HYPOTHETICAL (EUROFUNG)"/>
    <property type="match status" value="1"/>
</dbReference>
<accession>A0ABV7XCV7</accession>
<evidence type="ECO:0000313" key="2">
    <source>
        <dbReference type="EMBL" id="MFC3713072.1"/>
    </source>
</evidence>
<dbReference type="EMBL" id="JBHRXV010000010">
    <property type="protein sequence ID" value="MFC3713072.1"/>
    <property type="molecule type" value="Genomic_DNA"/>
</dbReference>
<evidence type="ECO:0000259" key="1">
    <source>
        <dbReference type="Pfam" id="PF00155"/>
    </source>
</evidence>
<feature type="domain" description="Aminotransferase class I/classII large" evidence="1">
    <location>
        <begin position="56"/>
        <end position="352"/>
    </location>
</feature>
<keyword evidence="2" id="KW-0808">Transferase</keyword>
<dbReference type="SUPFAM" id="SSF53383">
    <property type="entry name" value="PLP-dependent transferases"/>
    <property type="match status" value="1"/>
</dbReference>
<sequence length="362" mass="38852">MSGRALSSVYMHWAKNQQAVTYHLASSEVPHFALDRLPVTIADLELDGASRHRFAPLRQAIAARQGVGVDTVVIANGTSMANFLAMATLIAPGDEVLVETPNYEPMVAAASFLGARITTFERKAETGFALDPSAVATAISSRTRLVLITNLHNPTSAFAGEAELRAVGAIAARHGARVLVDEVYLDAAFDAAPRSAALLGDTFVTTSSLTKVYGMSGIRCGWILADSELAERMWRLNELFGVAQPHAAEQLGILALEHLDTVKAPLPAHLARNRALARDFLASRDDLEGEMPPYGIVAFPRWTGGDVDALNDLLRGRYDTSIVPGRFFGAAEHFRFGIGGDAAMIEAGLARLGDAMDELTRR</sequence>
<dbReference type="InterPro" id="IPR015422">
    <property type="entry name" value="PyrdxlP-dep_Trfase_small"/>
</dbReference>